<dbReference type="EMBL" id="CCYD01000442">
    <property type="protein sequence ID" value="CEG39937.1"/>
    <property type="molecule type" value="Genomic_DNA"/>
</dbReference>
<name>A0A0P1AGM5_PLAHL</name>
<protein>
    <submittedName>
        <fullName evidence="1">Uncharacterized protein</fullName>
    </submittedName>
</protein>
<reference evidence="2" key="1">
    <citation type="submission" date="2014-09" db="EMBL/GenBank/DDBJ databases">
        <authorList>
            <person name="Sharma Rahul"/>
            <person name="Thines Marco"/>
        </authorList>
    </citation>
    <scope>NUCLEOTIDE SEQUENCE [LARGE SCALE GENOMIC DNA]</scope>
</reference>
<dbReference type="GeneID" id="36405218"/>
<proteinExistence type="predicted"/>
<evidence type="ECO:0000313" key="1">
    <source>
        <dbReference type="EMBL" id="CEG39937.1"/>
    </source>
</evidence>
<dbReference type="RefSeq" id="XP_024576306.1">
    <property type="nucleotide sequence ID" value="XM_024725539.1"/>
</dbReference>
<keyword evidence="2" id="KW-1185">Reference proteome</keyword>
<sequence>MDLYPTLEMSLNEALNREHKKLVRTTFVSSASSVTNPEAVFTSQYMYVFAFVKAFLQDLLSF</sequence>
<organism evidence="1 2">
    <name type="scientific">Plasmopara halstedii</name>
    <name type="common">Downy mildew of sunflower</name>
    <dbReference type="NCBI Taxonomy" id="4781"/>
    <lineage>
        <taxon>Eukaryota</taxon>
        <taxon>Sar</taxon>
        <taxon>Stramenopiles</taxon>
        <taxon>Oomycota</taxon>
        <taxon>Peronosporomycetes</taxon>
        <taxon>Peronosporales</taxon>
        <taxon>Peronosporaceae</taxon>
        <taxon>Plasmopara</taxon>
    </lineage>
</organism>
<evidence type="ECO:0000313" key="2">
    <source>
        <dbReference type="Proteomes" id="UP000054928"/>
    </source>
</evidence>
<dbReference type="Proteomes" id="UP000054928">
    <property type="component" value="Unassembled WGS sequence"/>
</dbReference>
<accession>A0A0P1AGM5</accession>
<dbReference type="AlphaFoldDB" id="A0A0P1AGM5"/>